<organism evidence="1">
    <name type="scientific">marine sediment metagenome</name>
    <dbReference type="NCBI Taxonomy" id="412755"/>
    <lineage>
        <taxon>unclassified sequences</taxon>
        <taxon>metagenomes</taxon>
        <taxon>ecological metagenomes</taxon>
    </lineage>
</organism>
<protein>
    <submittedName>
        <fullName evidence="1">Uncharacterized protein</fullName>
    </submittedName>
</protein>
<sequence length="86" mass="9976">MAIQSNIQLSPKDKTDLLKILEGQIPGIRNRRETITRRMQLNHAAWRGTHTRSFFKSDTFAHFIPAARRVIERFVTRGTQMLLPTS</sequence>
<gene>
    <name evidence="1" type="ORF">LCGC14_1275540</name>
</gene>
<accession>A0A0F9LI45</accession>
<dbReference type="AlphaFoldDB" id="A0A0F9LI45"/>
<dbReference type="EMBL" id="LAZR01007200">
    <property type="protein sequence ID" value="KKM86791.1"/>
    <property type="molecule type" value="Genomic_DNA"/>
</dbReference>
<proteinExistence type="predicted"/>
<feature type="non-terminal residue" evidence="1">
    <location>
        <position position="86"/>
    </location>
</feature>
<evidence type="ECO:0000313" key="1">
    <source>
        <dbReference type="EMBL" id="KKM86791.1"/>
    </source>
</evidence>
<comment type="caution">
    <text evidence="1">The sequence shown here is derived from an EMBL/GenBank/DDBJ whole genome shotgun (WGS) entry which is preliminary data.</text>
</comment>
<name>A0A0F9LI45_9ZZZZ</name>
<reference evidence="1" key="1">
    <citation type="journal article" date="2015" name="Nature">
        <title>Complex archaea that bridge the gap between prokaryotes and eukaryotes.</title>
        <authorList>
            <person name="Spang A."/>
            <person name="Saw J.H."/>
            <person name="Jorgensen S.L."/>
            <person name="Zaremba-Niedzwiedzka K."/>
            <person name="Martijn J."/>
            <person name="Lind A.E."/>
            <person name="van Eijk R."/>
            <person name="Schleper C."/>
            <person name="Guy L."/>
            <person name="Ettema T.J."/>
        </authorList>
    </citation>
    <scope>NUCLEOTIDE SEQUENCE</scope>
</reference>